<comment type="caution">
    <text evidence="1">The sequence shown here is derived from an EMBL/GenBank/DDBJ whole genome shotgun (WGS) entry which is preliminary data.</text>
</comment>
<evidence type="ECO:0000313" key="2">
    <source>
        <dbReference type="Proteomes" id="UP000766486"/>
    </source>
</evidence>
<accession>A0ABY6V063</accession>
<keyword evidence="2" id="KW-1185">Reference proteome</keyword>
<protein>
    <submittedName>
        <fullName evidence="1">Uncharacterized protein</fullName>
    </submittedName>
</protein>
<proteinExistence type="predicted"/>
<organism evidence="1 2">
    <name type="scientific">Bionectria ochroleuca</name>
    <name type="common">Gliocladium roseum</name>
    <dbReference type="NCBI Taxonomy" id="29856"/>
    <lineage>
        <taxon>Eukaryota</taxon>
        <taxon>Fungi</taxon>
        <taxon>Dikarya</taxon>
        <taxon>Ascomycota</taxon>
        <taxon>Pezizomycotina</taxon>
        <taxon>Sordariomycetes</taxon>
        <taxon>Hypocreomycetidae</taxon>
        <taxon>Hypocreales</taxon>
        <taxon>Bionectriaceae</taxon>
        <taxon>Clonostachys</taxon>
    </lineage>
</organism>
<name>A0ABY6V063_BIOOC</name>
<dbReference type="Proteomes" id="UP000766486">
    <property type="component" value="Unassembled WGS sequence"/>
</dbReference>
<gene>
    <name evidence="1" type="ORF">CLO192961_LOCUS462879</name>
</gene>
<reference evidence="1 2" key="1">
    <citation type="submission" date="2019-06" db="EMBL/GenBank/DDBJ databases">
        <authorList>
            <person name="Broberg M."/>
        </authorList>
    </citation>
    <scope>NUCLEOTIDE SEQUENCE [LARGE SCALE GENOMIC DNA]</scope>
</reference>
<sequence length="71" mass="7782">MSVNSAEKGSYLGTLIFAELSLADAGREAKKHSNRPLRQIRKAPAKSGVRQVNYQVDPWILTLPVCTRGAD</sequence>
<dbReference type="EMBL" id="CABFNS010000936">
    <property type="protein sequence ID" value="VUC37111.1"/>
    <property type="molecule type" value="Genomic_DNA"/>
</dbReference>
<evidence type="ECO:0000313" key="1">
    <source>
        <dbReference type="EMBL" id="VUC37111.1"/>
    </source>
</evidence>